<dbReference type="Proteomes" id="UP000032483">
    <property type="component" value="Unassembled WGS sequence"/>
</dbReference>
<evidence type="ECO:0000313" key="2">
    <source>
        <dbReference type="Proteomes" id="UP000032483"/>
    </source>
</evidence>
<accession>A0A0D8J1L8</accession>
<gene>
    <name evidence="1" type="ORF">TQ39_04505</name>
</gene>
<dbReference type="EMBL" id="JXXK01000004">
    <property type="protein sequence ID" value="KJF40787.1"/>
    <property type="molecule type" value="Genomic_DNA"/>
</dbReference>
<name>A0A0D8J1L8_9FIRM</name>
<reference evidence="1" key="1">
    <citation type="submission" date="2015-02" db="EMBL/GenBank/DDBJ databases">
        <title>A novel member of the family Ruminococcaceae isolated from human feces.</title>
        <authorList>
            <person name="Shkoporov A.N."/>
            <person name="Chaplin A.V."/>
            <person name="Motuzova O.V."/>
            <person name="Kafarskaia L.I."/>
            <person name="Khokhlova E.V."/>
            <person name="Efimov B.A."/>
        </authorList>
    </citation>
    <scope>NUCLEOTIDE SEQUENCE [LARGE SCALE GENOMIC DNA]</scope>
    <source>
        <strain evidence="1">585-1</strain>
    </source>
</reference>
<evidence type="ECO:0000313" key="1">
    <source>
        <dbReference type="EMBL" id="KJF40787.1"/>
    </source>
</evidence>
<dbReference type="GO" id="GO:0004803">
    <property type="term" value="F:transposase activity"/>
    <property type="evidence" value="ECO:0007669"/>
    <property type="project" value="InterPro"/>
</dbReference>
<dbReference type="GO" id="GO:0003677">
    <property type="term" value="F:DNA binding"/>
    <property type="evidence" value="ECO:0007669"/>
    <property type="project" value="InterPro"/>
</dbReference>
<protein>
    <recommendedName>
        <fullName evidence="3">Transposase</fullName>
    </recommendedName>
</protein>
<dbReference type="GO" id="GO:0006313">
    <property type="term" value="P:DNA transposition"/>
    <property type="evidence" value="ECO:0007669"/>
    <property type="project" value="InterPro"/>
</dbReference>
<dbReference type="AlphaFoldDB" id="A0A0D8J1L8"/>
<organism evidence="1 2">
    <name type="scientific">Ruthenibacterium lactatiformans</name>
    <dbReference type="NCBI Taxonomy" id="1550024"/>
    <lineage>
        <taxon>Bacteria</taxon>
        <taxon>Bacillati</taxon>
        <taxon>Bacillota</taxon>
        <taxon>Clostridia</taxon>
        <taxon>Eubacteriales</taxon>
        <taxon>Oscillospiraceae</taxon>
        <taxon>Ruthenibacterium</taxon>
    </lineage>
</organism>
<evidence type="ECO:0008006" key="3">
    <source>
        <dbReference type="Google" id="ProtNLM"/>
    </source>
</evidence>
<dbReference type="SUPFAM" id="SSF143422">
    <property type="entry name" value="Transposase IS200-like"/>
    <property type="match status" value="1"/>
</dbReference>
<sequence length="88" mass="10237">MRPANCTNEKTGRAVQMNNLSDTGWNCKYHITVASKYRRKAFCGEKRREFWRRGYYANTAGKNAIKIVERVEHQMKKGRAGEPPTMLK</sequence>
<keyword evidence="2" id="KW-1185">Reference proteome</keyword>
<dbReference type="InterPro" id="IPR036515">
    <property type="entry name" value="Transposase_17_sf"/>
</dbReference>
<comment type="caution">
    <text evidence="1">The sequence shown here is derived from an EMBL/GenBank/DDBJ whole genome shotgun (WGS) entry which is preliminary data.</text>
</comment>
<proteinExistence type="predicted"/>